<feature type="compositionally biased region" description="Basic residues" evidence="5">
    <location>
        <begin position="427"/>
        <end position="436"/>
    </location>
</feature>
<feature type="region of interest" description="Disordered" evidence="5">
    <location>
        <begin position="425"/>
        <end position="462"/>
    </location>
</feature>
<dbReference type="EMBL" id="JANEYF010005770">
    <property type="protein sequence ID" value="KAJ8926901.1"/>
    <property type="molecule type" value="Genomic_DNA"/>
</dbReference>
<feature type="compositionally biased region" description="Polar residues" evidence="5">
    <location>
        <begin position="141"/>
        <end position="162"/>
    </location>
</feature>
<dbReference type="InterPro" id="IPR036910">
    <property type="entry name" value="HMG_box_dom_sf"/>
</dbReference>
<dbReference type="PROSITE" id="PS50118">
    <property type="entry name" value="HMG_BOX_2"/>
    <property type="match status" value="3"/>
</dbReference>
<dbReference type="PANTHER" id="PTHR46318">
    <property type="entry name" value="UPSTREAM BINDING TRANSCRIPTION FACTOR"/>
    <property type="match status" value="1"/>
</dbReference>
<evidence type="ECO:0000256" key="1">
    <source>
        <dbReference type="ARBA" id="ARBA00004123"/>
    </source>
</evidence>
<evidence type="ECO:0000313" key="8">
    <source>
        <dbReference type="Proteomes" id="UP001162156"/>
    </source>
</evidence>
<feature type="region of interest" description="Disordered" evidence="5">
    <location>
        <begin position="44"/>
        <end position="171"/>
    </location>
</feature>
<feature type="region of interest" description="Disordered" evidence="5">
    <location>
        <begin position="1"/>
        <end position="25"/>
    </location>
</feature>
<proteinExistence type="predicted"/>
<evidence type="ECO:0000259" key="6">
    <source>
        <dbReference type="PROSITE" id="PS50118"/>
    </source>
</evidence>
<dbReference type="AlphaFoldDB" id="A0AAV8WL05"/>
<dbReference type="SUPFAM" id="SSF47095">
    <property type="entry name" value="HMG-box"/>
    <property type="match status" value="4"/>
</dbReference>
<keyword evidence="8" id="KW-1185">Reference proteome</keyword>
<reference evidence="7" key="1">
    <citation type="journal article" date="2023" name="Insect Mol. Biol.">
        <title>Genome sequencing provides insights into the evolution of gene families encoding plant cell wall-degrading enzymes in longhorned beetles.</title>
        <authorList>
            <person name="Shin N.R."/>
            <person name="Okamura Y."/>
            <person name="Kirsch R."/>
            <person name="Pauchet Y."/>
        </authorList>
    </citation>
    <scope>NUCLEOTIDE SEQUENCE</scope>
    <source>
        <strain evidence="7">RBIC_L_NR</strain>
    </source>
</reference>
<evidence type="ECO:0000256" key="5">
    <source>
        <dbReference type="SAM" id="MobiDB-lite"/>
    </source>
</evidence>
<gene>
    <name evidence="7" type="ORF">NQ314_020753</name>
</gene>
<feature type="domain" description="HMG box" evidence="6">
    <location>
        <begin position="373"/>
        <end position="431"/>
    </location>
</feature>
<feature type="region of interest" description="Disordered" evidence="5">
    <location>
        <begin position="634"/>
        <end position="660"/>
    </location>
</feature>
<feature type="compositionally biased region" description="Basic residues" evidence="5">
    <location>
        <begin position="651"/>
        <end position="660"/>
    </location>
</feature>
<evidence type="ECO:0000256" key="4">
    <source>
        <dbReference type="PROSITE-ProRule" id="PRU00267"/>
    </source>
</evidence>
<feature type="compositionally biased region" description="Acidic residues" evidence="5">
    <location>
        <begin position="750"/>
        <end position="784"/>
    </location>
</feature>
<dbReference type="Gene3D" id="1.10.30.10">
    <property type="entry name" value="High mobility group box domain"/>
    <property type="match status" value="4"/>
</dbReference>
<dbReference type="GO" id="GO:0005634">
    <property type="term" value="C:nucleus"/>
    <property type="evidence" value="ECO:0007669"/>
    <property type="project" value="UniProtKB-SubCell"/>
</dbReference>
<dbReference type="PANTHER" id="PTHR46318:SF3">
    <property type="entry name" value="UPSTREAM BINDING TRANSCRIPTION FACTOR"/>
    <property type="match status" value="1"/>
</dbReference>
<accession>A0AAV8WL05</accession>
<sequence>MNSKRNKKNIADNASPSNNNYKTKSKNIINAEAVIIKTQNTVKKQRKKENVNLTSNENNKIGCVKVGRKRKHHDPDVEIPPQKKAKKKVKEQTDLNNANVQEVVSIPSAPNSSFDSLKVEPNETVTPKRSKKKSKSGIAISDQQLYLTPDQSNGTLNAVETPSQKNNKKKSKFNQNALETTIPSFHSVNSVNCKAEIPPINYSNEIHLQDDLNDIKEDFLTVKDELLRDSDSVHITVKDLDTDSDLTETELFKEQDKKVEKKVENPDDLLILAVKNNKAITWPEEDLKILVDRMEKCIPDNDVLAFSTRAEKLEWDVVAFKNYTVEECKNTWLLLQKQIRKFRLLKEVIADAKEWINLPKNQKKKATRHPDMPRKPLTAYFIYYLKKKDIFHKAHPGLDAAEISKVLGQEFKSLAPQRRLKYEHLAAKKKKGKPPKPPKLPKPVKEKPPPKPPKERIPKRPPPPFQYFYLSELKTQPQTGEEANKLAFKELCKERWKQLADKNKLIWINCAEMEYAKYEEELKTYVQNHPDYVHNPHKPILTKEEIQIKERVAGKPSKPPSSAYNLFARMLLQSDEIKSIPVRDRLNFVSNQWKNCAEEEKKQYRDLSMKLNEKYKLDFESYLKTLPEEERKLELQKSLPKRRKSEDVEKKKKTTKKKKSQRKIVVKKIVEPEQPPISAFKYFATLYTGEEPAAQAWKALSSEQKRIYEDELVKKKQAYIVDFEKFLKSLTKEELEAFSNSRRKIKQEPEGEEEAEDDEEESSNESGTEESDADSNDSEEDSKI</sequence>
<comment type="caution">
    <text evidence="7">The sequence shown here is derived from an EMBL/GenBank/DDBJ whole genome shotgun (WGS) entry which is preliminary data.</text>
</comment>
<dbReference type="Pfam" id="PF00505">
    <property type="entry name" value="HMG_box"/>
    <property type="match status" value="1"/>
</dbReference>
<feature type="DNA-binding region" description="HMG box" evidence="4">
    <location>
        <begin position="458"/>
        <end position="526"/>
    </location>
</feature>
<feature type="compositionally biased region" description="Polar residues" evidence="5">
    <location>
        <begin position="12"/>
        <end position="25"/>
    </location>
</feature>
<evidence type="ECO:0000256" key="2">
    <source>
        <dbReference type="ARBA" id="ARBA00023125"/>
    </source>
</evidence>
<feature type="region of interest" description="Disordered" evidence="5">
    <location>
        <begin position="738"/>
        <end position="784"/>
    </location>
</feature>
<keyword evidence="3 4" id="KW-0539">Nucleus</keyword>
<feature type="domain" description="HMG box" evidence="6">
    <location>
        <begin position="458"/>
        <end position="526"/>
    </location>
</feature>
<protein>
    <recommendedName>
        <fullName evidence="6">HMG box domain-containing protein</fullName>
    </recommendedName>
</protein>
<feature type="compositionally biased region" description="Basic and acidic residues" evidence="5">
    <location>
        <begin position="443"/>
        <end position="458"/>
    </location>
</feature>
<feature type="DNA-binding region" description="HMG box" evidence="4">
    <location>
        <begin position="373"/>
        <end position="431"/>
    </location>
</feature>
<dbReference type="SMART" id="SM00398">
    <property type="entry name" value="HMG"/>
    <property type="match status" value="3"/>
</dbReference>
<feature type="domain" description="HMG box" evidence="6">
    <location>
        <begin position="557"/>
        <end position="623"/>
    </location>
</feature>
<evidence type="ECO:0000256" key="3">
    <source>
        <dbReference type="ARBA" id="ARBA00023242"/>
    </source>
</evidence>
<dbReference type="InterPro" id="IPR051762">
    <property type="entry name" value="UBF1"/>
</dbReference>
<feature type="compositionally biased region" description="Polar residues" evidence="5">
    <location>
        <begin position="94"/>
        <end position="115"/>
    </location>
</feature>
<comment type="subcellular location">
    <subcellularLocation>
        <location evidence="1">Nucleus</location>
    </subcellularLocation>
</comment>
<dbReference type="InterPro" id="IPR009071">
    <property type="entry name" value="HMG_box_dom"/>
</dbReference>
<keyword evidence="2 4" id="KW-0238">DNA-binding</keyword>
<dbReference type="CDD" id="cd21999">
    <property type="entry name" value="HMG-box_UBF1_rpt2"/>
    <property type="match status" value="1"/>
</dbReference>
<organism evidence="7 8">
    <name type="scientific">Rhamnusium bicolor</name>
    <dbReference type="NCBI Taxonomy" id="1586634"/>
    <lineage>
        <taxon>Eukaryota</taxon>
        <taxon>Metazoa</taxon>
        <taxon>Ecdysozoa</taxon>
        <taxon>Arthropoda</taxon>
        <taxon>Hexapoda</taxon>
        <taxon>Insecta</taxon>
        <taxon>Pterygota</taxon>
        <taxon>Neoptera</taxon>
        <taxon>Endopterygota</taxon>
        <taxon>Coleoptera</taxon>
        <taxon>Polyphaga</taxon>
        <taxon>Cucujiformia</taxon>
        <taxon>Chrysomeloidea</taxon>
        <taxon>Cerambycidae</taxon>
        <taxon>Lepturinae</taxon>
        <taxon>Rhagiini</taxon>
        <taxon>Rhamnusium</taxon>
    </lineage>
</organism>
<feature type="DNA-binding region" description="HMG box" evidence="4">
    <location>
        <begin position="557"/>
        <end position="623"/>
    </location>
</feature>
<dbReference type="GO" id="GO:0003677">
    <property type="term" value="F:DNA binding"/>
    <property type="evidence" value="ECO:0007669"/>
    <property type="project" value="UniProtKB-UniRule"/>
</dbReference>
<evidence type="ECO:0000313" key="7">
    <source>
        <dbReference type="EMBL" id="KAJ8926901.1"/>
    </source>
</evidence>
<dbReference type="Proteomes" id="UP001162156">
    <property type="component" value="Unassembled WGS sequence"/>
</dbReference>
<name>A0AAV8WL05_9CUCU</name>